<dbReference type="AlphaFoldDB" id="A0A6H5HRS8"/>
<reference evidence="2 3" key="1">
    <citation type="submission" date="2020-02" db="EMBL/GenBank/DDBJ databases">
        <authorList>
            <person name="Ferguson B K."/>
        </authorList>
    </citation>
    <scope>NUCLEOTIDE SEQUENCE [LARGE SCALE GENOMIC DNA]</scope>
</reference>
<protein>
    <submittedName>
        <fullName evidence="2">Uncharacterized protein</fullName>
    </submittedName>
</protein>
<feature type="region of interest" description="Disordered" evidence="1">
    <location>
        <begin position="64"/>
        <end position="87"/>
    </location>
</feature>
<evidence type="ECO:0000313" key="3">
    <source>
        <dbReference type="Proteomes" id="UP000479000"/>
    </source>
</evidence>
<feature type="region of interest" description="Disordered" evidence="1">
    <location>
        <begin position="1"/>
        <end position="44"/>
    </location>
</feature>
<gene>
    <name evidence="2" type="ORF">NTEN_LOCUS24349</name>
</gene>
<evidence type="ECO:0000256" key="1">
    <source>
        <dbReference type="SAM" id="MobiDB-lite"/>
    </source>
</evidence>
<evidence type="ECO:0000313" key="2">
    <source>
        <dbReference type="EMBL" id="CAB0020813.1"/>
    </source>
</evidence>
<dbReference type="Proteomes" id="UP000479000">
    <property type="component" value="Unassembled WGS sequence"/>
</dbReference>
<feature type="non-terminal residue" evidence="2">
    <location>
        <position position="1"/>
    </location>
</feature>
<name>A0A6H5HRS8_9HEMI</name>
<proteinExistence type="predicted"/>
<organism evidence="2 3">
    <name type="scientific">Nesidiocoris tenuis</name>
    <dbReference type="NCBI Taxonomy" id="355587"/>
    <lineage>
        <taxon>Eukaryota</taxon>
        <taxon>Metazoa</taxon>
        <taxon>Ecdysozoa</taxon>
        <taxon>Arthropoda</taxon>
        <taxon>Hexapoda</taxon>
        <taxon>Insecta</taxon>
        <taxon>Pterygota</taxon>
        <taxon>Neoptera</taxon>
        <taxon>Paraneoptera</taxon>
        <taxon>Hemiptera</taxon>
        <taxon>Heteroptera</taxon>
        <taxon>Panheteroptera</taxon>
        <taxon>Cimicomorpha</taxon>
        <taxon>Miridae</taxon>
        <taxon>Dicyphina</taxon>
        <taxon>Nesidiocoris</taxon>
    </lineage>
</organism>
<sequence>INRLPEFLSMNEPCQGSQSSSGPAQPSGLLLFDTAPPTGGKEPGMKKIRFFLRRYYMARPSDKRTMNSTHFMSPEKGHWPRHYNRSI</sequence>
<feature type="compositionally biased region" description="Low complexity" evidence="1">
    <location>
        <begin position="13"/>
        <end position="31"/>
    </location>
</feature>
<accession>A0A6H5HRS8</accession>
<dbReference type="EMBL" id="CADCXU010035815">
    <property type="protein sequence ID" value="CAB0020813.1"/>
    <property type="molecule type" value="Genomic_DNA"/>
</dbReference>
<keyword evidence="3" id="KW-1185">Reference proteome</keyword>